<keyword evidence="2" id="KW-1185">Reference proteome</keyword>
<evidence type="ECO:0000313" key="2">
    <source>
        <dbReference type="Proteomes" id="UP000314294"/>
    </source>
</evidence>
<gene>
    <name evidence="1" type="ORF">EYF80_042884</name>
</gene>
<dbReference type="EMBL" id="SRLO01000768">
    <property type="protein sequence ID" value="TNN46903.1"/>
    <property type="molecule type" value="Genomic_DNA"/>
</dbReference>
<accession>A0A4Z2G1X5</accession>
<sequence length="149" mass="17143">MPLTTTGNDSNGPNGITFTCNTPHHHWKPLQRTQRHYLHPQYPSPPLETPPTLRLMDPTTLPSPAIPLTTTRNPSNGPYDITFTCNTPHHHWKPLPHYAQWTQRRYLRPSGVVTRKDITCLAVEVNNTSIQKAIGRRKEFDRHQRICNV</sequence>
<organism evidence="1 2">
    <name type="scientific">Liparis tanakae</name>
    <name type="common">Tanaka's snailfish</name>
    <dbReference type="NCBI Taxonomy" id="230148"/>
    <lineage>
        <taxon>Eukaryota</taxon>
        <taxon>Metazoa</taxon>
        <taxon>Chordata</taxon>
        <taxon>Craniata</taxon>
        <taxon>Vertebrata</taxon>
        <taxon>Euteleostomi</taxon>
        <taxon>Actinopterygii</taxon>
        <taxon>Neopterygii</taxon>
        <taxon>Teleostei</taxon>
        <taxon>Neoteleostei</taxon>
        <taxon>Acanthomorphata</taxon>
        <taxon>Eupercaria</taxon>
        <taxon>Perciformes</taxon>
        <taxon>Cottioidei</taxon>
        <taxon>Cottales</taxon>
        <taxon>Liparidae</taxon>
        <taxon>Liparis</taxon>
    </lineage>
</organism>
<comment type="caution">
    <text evidence="1">The sequence shown here is derived from an EMBL/GenBank/DDBJ whole genome shotgun (WGS) entry which is preliminary data.</text>
</comment>
<protein>
    <submittedName>
        <fullName evidence="1">Uncharacterized protein</fullName>
    </submittedName>
</protein>
<reference evidence="1 2" key="1">
    <citation type="submission" date="2019-03" db="EMBL/GenBank/DDBJ databases">
        <title>First draft genome of Liparis tanakae, snailfish: a comprehensive survey of snailfish specific genes.</title>
        <authorList>
            <person name="Kim W."/>
            <person name="Song I."/>
            <person name="Jeong J.-H."/>
            <person name="Kim D."/>
            <person name="Kim S."/>
            <person name="Ryu S."/>
            <person name="Song J.Y."/>
            <person name="Lee S.K."/>
        </authorList>
    </citation>
    <scope>NUCLEOTIDE SEQUENCE [LARGE SCALE GENOMIC DNA]</scope>
    <source>
        <tissue evidence="1">Muscle</tissue>
    </source>
</reference>
<proteinExistence type="predicted"/>
<name>A0A4Z2G1X5_9TELE</name>
<dbReference type="AlphaFoldDB" id="A0A4Z2G1X5"/>
<dbReference type="Proteomes" id="UP000314294">
    <property type="component" value="Unassembled WGS sequence"/>
</dbReference>
<evidence type="ECO:0000313" key="1">
    <source>
        <dbReference type="EMBL" id="TNN46903.1"/>
    </source>
</evidence>